<name>A0A385L377_9CLOS</name>
<dbReference type="RefSeq" id="YP_009553642.1">
    <property type="nucleotide sequence ID" value="NC_040834.1"/>
</dbReference>
<accession>A0A385L377</accession>
<feature type="transmembrane region" description="Helical" evidence="1">
    <location>
        <begin position="6"/>
        <end position="29"/>
    </location>
</feature>
<evidence type="ECO:0000313" key="3">
    <source>
        <dbReference type="Proteomes" id="UP000289889"/>
    </source>
</evidence>
<evidence type="ECO:0000256" key="1">
    <source>
        <dbReference type="SAM" id="Phobius"/>
    </source>
</evidence>
<keyword evidence="1" id="KW-0472">Membrane</keyword>
<keyword evidence="1" id="KW-0812">Transmembrane</keyword>
<dbReference type="EMBL" id="MH267701">
    <property type="protein sequence ID" value="AYA22225.1"/>
    <property type="molecule type" value="Genomic_RNA"/>
</dbReference>
<keyword evidence="3" id="KW-1185">Reference proteome</keyword>
<sequence>MDCGLKFLLLFFFGDVVFVTFFLFLFFAVRRPARDNRDLESSARVTVR</sequence>
<dbReference type="Proteomes" id="UP000289889">
    <property type="component" value="Segment"/>
</dbReference>
<dbReference type="GeneID" id="41702748"/>
<keyword evidence="1" id="KW-1133">Transmembrane helix</keyword>
<evidence type="ECO:0000313" key="2">
    <source>
        <dbReference type="EMBL" id="AYA22225.1"/>
    </source>
</evidence>
<organism evidence="2 3">
    <name type="scientific">Blackcurrant closterovirus 1</name>
    <dbReference type="NCBI Taxonomy" id="2734344"/>
    <lineage>
        <taxon>Viruses</taxon>
        <taxon>Riboviria</taxon>
        <taxon>Orthornavirae</taxon>
        <taxon>Kitrinoviricota</taxon>
        <taxon>Alsuviricetes</taxon>
        <taxon>Martellivirales</taxon>
        <taxon>Closteroviridae</taxon>
        <taxon>Closterovirus</taxon>
        <taxon>Closterovirus uniribi</taxon>
    </lineage>
</organism>
<reference evidence="2 3" key="1">
    <citation type="journal article" date="2018" name="Virus Genes">
        <title>Molecular characterization and detection of a new closterovirus identified from blackcurrant by high-throughput sequencing.</title>
        <authorList>
            <person name="Zheng L."/>
            <person name="Wu L."/>
            <person name="Postman J."/>
            <person name="Liu H."/>
            <person name="Li R."/>
        </authorList>
    </citation>
    <scope>NUCLEOTIDE SEQUENCE [LARGE SCALE GENOMIC DNA]</scope>
    <source>
        <strain evidence="2">BC</strain>
    </source>
</reference>
<dbReference type="KEGG" id="vg:41702748"/>
<protein>
    <submittedName>
        <fullName evidence="2">P6</fullName>
    </submittedName>
</protein>
<proteinExistence type="predicted"/>